<feature type="transmembrane region" description="Helical" evidence="4">
    <location>
        <begin position="247"/>
        <end position="266"/>
    </location>
</feature>
<dbReference type="GO" id="GO:0052621">
    <property type="term" value="F:diguanylate cyclase activity"/>
    <property type="evidence" value="ECO:0007669"/>
    <property type="project" value="UniProtKB-EC"/>
</dbReference>
<dbReference type="PANTHER" id="PTHR45138">
    <property type="entry name" value="REGULATORY COMPONENTS OF SENSORY TRANSDUCTION SYSTEM"/>
    <property type="match status" value="1"/>
</dbReference>
<keyword evidence="4" id="KW-1133">Transmembrane helix</keyword>
<dbReference type="GO" id="GO:1902201">
    <property type="term" value="P:negative regulation of bacterial-type flagellum-dependent cell motility"/>
    <property type="evidence" value="ECO:0007669"/>
    <property type="project" value="TreeGrafter"/>
</dbReference>
<dbReference type="EMBL" id="VOHE01000001">
    <property type="protein sequence ID" value="TWT21957.1"/>
    <property type="molecule type" value="Genomic_DNA"/>
</dbReference>
<dbReference type="Gene3D" id="3.30.70.270">
    <property type="match status" value="1"/>
</dbReference>
<feature type="transmembrane region" description="Helical" evidence="4">
    <location>
        <begin position="336"/>
        <end position="358"/>
    </location>
</feature>
<feature type="transmembrane region" description="Helical" evidence="4">
    <location>
        <begin position="147"/>
        <end position="170"/>
    </location>
</feature>
<name>A0A5C5U7R9_9GAMM</name>
<dbReference type="InterPro" id="IPR043128">
    <property type="entry name" value="Rev_trsase/Diguanyl_cyclase"/>
</dbReference>
<dbReference type="SUPFAM" id="SSF55781">
    <property type="entry name" value="GAF domain-like"/>
    <property type="match status" value="1"/>
</dbReference>
<evidence type="ECO:0000256" key="2">
    <source>
        <dbReference type="ARBA" id="ARBA00012528"/>
    </source>
</evidence>
<evidence type="ECO:0000313" key="6">
    <source>
        <dbReference type="EMBL" id="TWT21957.1"/>
    </source>
</evidence>
<keyword evidence="4" id="KW-0472">Membrane</keyword>
<comment type="caution">
    <text evidence="6">The sequence shown here is derived from an EMBL/GenBank/DDBJ whole genome shotgun (WGS) entry which is preliminary data.</text>
</comment>
<proteinExistence type="predicted"/>
<evidence type="ECO:0000256" key="4">
    <source>
        <dbReference type="SAM" id="Phobius"/>
    </source>
</evidence>
<dbReference type="SUPFAM" id="SSF55073">
    <property type="entry name" value="Nucleotide cyclase"/>
    <property type="match status" value="1"/>
</dbReference>
<evidence type="ECO:0000259" key="5">
    <source>
        <dbReference type="PROSITE" id="PS50887"/>
    </source>
</evidence>
<gene>
    <name evidence="6" type="ORF">FQY79_02195</name>
</gene>
<reference evidence="6 7" key="1">
    <citation type="submission" date="2019-07" db="EMBL/GenBank/DDBJ databases">
        <title>Luteimonas sp. YD-1 nov., isolated from acidic soil.</title>
        <authorList>
            <person name="Zhou J."/>
        </authorList>
    </citation>
    <scope>NUCLEOTIDE SEQUENCE [LARGE SCALE GENOMIC DNA]</scope>
    <source>
        <strain evidence="6 7">YD-1</strain>
    </source>
</reference>
<feature type="transmembrane region" description="Helical" evidence="4">
    <location>
        <begin position="177"/>
        <end position="195"/>
    </location>
</feature>
<dbReference type="Proteomes" id="UP000315949">
    <property type="component" value="Unassembled WGS sequence"/>
</dbReference>
<dbReference type="InterPro" id="IPR029787">
    <property type="entry name" value="Nucleotide_cyclase"/>
</dbReference>
<feature type="domain" description="GGDEF" evidence="5">
    <location>
        <begin position="572"/>
        <end position="705"/>
    </location>
</feature>
<organism evidence="6 7">
    <name type="scientific">Luteimonas wenzhouensis</name>
    <dbReference type="NCBI Taxonomy" id="2599615"/>
    <lineage>
        <taxon>Bacteria</taxon>
        <taxon>Pseudomonadati</taxon>
        <taxon>Pseudomonadota</taxon>
        <taxon>Gammaproteobacteria</taxon>
        <taxon>Lysobacterales</taxon>
        <taxon>Lysobacteraceae</taxon>
        <taxon>Luteimonas</taxon>
    </lineage>
</organism>
<dbReference type="GO" id="GO:0005886">
    <property type="term" value="C:plasma membrane"/>
    <property type="evidence" value="ECO:0007669"/>
    <property type="project" value="TreeGrafter"/>
</dbReference>
<dbReference type="PROSITE" id="PS50887">
    <property type="entry name" value="GGDEF"/>
    <property type="match status" value="1"/>
</dbReference>
<evidence type="ECO:0000313" key="7">
    <source>
        <dbReference type="Proteomes" id="UP000315949"/>
    </source>
</evidence>
<dbReference type="AlphaFoldDB" id="A0A5C5U7R9"/>
<dbReference type="PANTHER" id="PTHR45138:SF9">
    <property type="entry name" value="DIGUANYLATE CYCLASE DGCM-RELATED"/>
    <property type="match status" value="1"/>
</dbReference>
<accession>A0A5C5U7R9</accession>
<sequence>MIAICLVLLLGLVAAAMAGVVPDGRRVPVAVVPLQDAPRPEGLPATRHAAALLRFELPPADGEARWVVRLEREAVDAVWLQSGDWRSPVERFFEPGEAGVFPGSFVFDLPASWAGPVELELHSTGDAPRALRPQVMDAADAMDLEHYAVAASATIYASLFTIGLLALALYSAARDRLFLALFGFTVVALLALSAVNGHLYQVPGLRMFAFWRSQGVVALVMLLCAAWLQMLLQYAGMDRERVRWKGLVDGVSLALVGLVALCLLNVPQLARTLAQVQVVPFGLALVLGLALLVDAARRRTLMALPLAALAVLALAGVILLELSARGHQVEGVLVRYGYQLAIVAGVAILAVGLVGRIAEYRRQRDRELLARADTERRMQREAARSELVSELQLRLRTLPPEDLPWSAFRLLLDRLRPLLPAERCVVVAQGLHGQDVLLVDPVGDTDAVRAQLGRRQLALRRQAANGIALQQPVTEVGQPSVVAIEAVVPLPIRAPAWGAVLLQRRGADGFATEELSLAGDFARQALLHLDQAMAAVQLRRSAELDALTGSFNRRTIDHWLTRTFAEAARSGQPVSVLFIDLDHFKSINDRFGHACGDACLREVARALRASLQEGDLFGRYGGEEFIVILPGRGGAAARAVAEQLRMEVESLRPECGGVLLRLTVSVGVATRLEHEEGPEATLARADRALYAAKAAGRNCVQVAPAVFR</sequence>
<feature type="transmembrane region" description="Helical" evidence="4">
    <location>
        <begin position="278"/>
        <end position="296"/>
    </location>
</feature>
<feature type="transmembrane region" description="Helical" evidence="4">
    <location>
        <begin position="303"/>
        <end position="324"/>
    </location>
</feature>
<dbReference type="InterPro" id="IPR000160">
    <property type="entry name" value="GGDEF_dom"/>
</dbReference>
<dbReference type="GO" id="GO:0043709">
    <property type="term" value="P:cell adhesion involved in single-species biofilm formation"/>
    <property type="evidence" value="ECO:0007669"/>
    <property type="project" value="TreeGrafter"/>
</dbReference>
<keyword evidence="4" id="KW-0812">Transmembrane</keyword>
<dbReference type="SMART" id="SM00267">
    <property type="entry name" value="GGDEF"/>
    <property type="match status" value="1"/>
</dbReference>
<comment type="cofactor">
    <cofactor evidence="1">
        <name>Mg(2+)</name>
        <dbReference type="ChEBI" id="CHEBI:18420"/>
    </cofactor>
</comment>
<feature type="transmembrane region" description="Helical" evidence="4">
    <location>
        <begin position="215"/>
        <end position="235"/>
    </location>
</feature>
<dbReference type="EC" id="2.7.7.65" evidence="2"/>
<dbReference type="NCBIfam" id="TIGR00254">
    <property type="entry name" value="GGDEF"/>
    <property type="match status" value="1"/>
</dbReference>
<evidence type="ECO:0000256" key="3">
    <source>
        <dbReference type="ARBA" id="ARBA00034247"/>
    </source>
</evidence>
<comment type="catalytic activity">
    <reaction evidence="3">
        <text>2 GTP = 3',3'-c-di-GMP + 2 diphosphate</text>
        <dbReference type="Rhea" id="RHEA:24898"/>
        <dbReference type="ChEBI" id="CHEBI:33019"/>
        <dbReference type="ChEBI" id="CHEBI:37565"/>
        <dbReference type="ChEBI" id="CHEBI:58805"/>
        <dbReference type="EC" id="2.7.7.65"/>
    </reaction>
</comment>
<dbReference type="RefSeq" id="WP_146310316.1">
    <property type="nucleotide sequence ID" value="NZ_VOHE01000001.1"/>
</dbReference>
<dbReference type="FunFam" id="3.30.70.270:FF:000001">
    <property type="entry name" value="Diguanylate cyclase domain protein"/>
    <property type="match status" value="1"/>
</dbReference>
<dbReference type="Pfam" id="PF00990">
    <property type="entry name" value="GGDEF"/>
    <property type="match status" value="1"/>
</dbReference>
<dbReference type="InterPro" id="IPR050469">
    <property type="entry name" value="Diguanylate_Cyclase"/>
</dbReference>
<dbReference type="OrthoDB" id="9803824at2"/>
<keyword evidence="7" id="KW-1185">Reference proteome</keyword>
<protein>
    <recommendedName>
        <fullName evidence="2">diguanylate cyclase</fullName>
        <ecNumber evidence="2">2.7.7.65</ecNumber>
    </recommendedName>
</protein>
<dbReference type="CDD" id="cd01949">
    <property type="entry name" value="GGDEF"/>
    <property type="match status" value="1"/>
</dbReference>
<evidence type="ECO:0000256" key="1">
    <source>
        <dbReference type="ARBA" id="ARBA00001946"/>
    </source>
</evidence>